<organism evidence="1">
    <name type="scientific">marine sediment metagenome</name>
    <dbReference type="NCBI Taxonomy" id="412755"/>
    <lineage>
        <taxon>unclassified sequences</taxon>
        <taxon>metagenomes</taxon>
        <taxon>ecological metagenomes</taxon>
    </lineage>
</organism>
<evidence type="ECO:0000313" key="1">
    <source>
        <dbReference type="EMBL" id="GAG92798.1"/>
    </source>
</evidence>
<proteinExistence type="predicted"/>
<sequence length="33" mass="4048">MLRPDPFNFSFNFFEDQERWAIKNNLTDKTEVP</sequence>
<gene>
    <name evidence="1" type="ORF">S01H4_40623</name>
</gene>
<accession>X1C8R2</accession>
<feature type="non-terminal residue" evidence="1">
    <location>
        <position position="33"/>
    </location>
</feature>
<protein>
    <submittedName>
        <fullName evidence="1">Uncharacterized protein</fullName>
    </submittedName>
</protein>
<comment type="caution">
    <text evidence="1">The sequence shown here is derived from an EMBL/GenBank/DDBJ whole genome shotgun (WGS) entry which is preliminary data.</text>
</comment>
<reference evidence="1" key="1">
    <citation type="journal article" date="2014" name="Front. Microbiol.">
        <title>High frequency of phylogenetically diverse reductive dehalogenase-homologous genes in deep subseafloor sedimentary metagenomes.</title>
        <authorList>
            <person name="Kawai M."/>
            <person name="Futagami T."/>
            <person name="Toyoda A."/>
            <person name="Takaki Y."/>
            <person name="Nishi S."/>
            <person name="Hori S."/>
            <person name="Arai W."/>
            <person name="Tsubouchi T."/>
            <person name="Morono Y."/>
            <person name="Uchiyama I."/>
            <person name="Ito T."/>
            <person name="Fujiyama A."/>
            <person name="Inagaki F."/>
            <person name="Takami H."/>
        </authorList>
    </citation>
    <scope>NUCLEOTIDE SEQUENCE</scope>
    <source>
        <strain evidence="1">Expedition CK06-06</strain>
    </source>
</reference>
<dbReference type="AlphaFoldDB" id="X1C8R2"/>
<dbReference type="EMBL" id="BART01022147">
    <property type="protein sequence ID" value="GAG92798.1"/>
    <property type="molecule type" value="Genomic_DNA"/>
</dbReference>
<name>X1C8R2_9ZZZZ</name>